<evidence type="ECO:0000256" key="7">
    <source>
        <dbReference type="ARBA" id="ARBA00049119"/>
    </source>
</evidence>
<evidence type="ECO:0000256" key="8">
    <source>
        <dbReference type="RuleBase" id="RU003346"/>
    </source>
</evidence>
<sequence length="499" mass="55003">MPLINSYGNGFDGSMMNGLQSVEQWQEFFGHPSGGTLGLFNAIQNIGALAATPFAPYFADIFGRKYCILFGASLVAIGVALQSASQNFGMFIGARAILGFGMTFAQTASPLLISELSYPTQRSALTSLFNSLWFSGAIVAAWTTFGTFRIPNSFSWRIPSILQGLPAALQLAFVWFMPESPRWLIAKGRDQKALEILAKYHGDGDVNHPLGEPQFEYKEMKETIEVETSVSKSTSWLTLFQTAGNLRRMRIIIAMGFFSQWSGNGLISYYFAVILNGIGITSSFHQTLINGILQIFNFAIAIGASLLTEKLGRRTLFLASTIGMTVFYACITICGGVFANSVTEYDSAHNPVNGNHGAANAYIAMVFLFNAAYAIAYTPLLVSYTVEILPYNIRAKGLAFMNLTVTAALVFNQYVNPVAWDGLNWKYYIVYTCWNLVECVYIYFFAVETKGRTLEECAALFDDKDAADNLRYAGEDAAHAHEEKIDEKASSTDHREHVA</sequence>
<feature type="transmembrane region" description="Helical" evidence="9">
    <location>
        <begin position="315"/>
        <end position="339"/>
    </location>
</feature>
<feature type="transmembrane region" description="Helical" evidence="9">
    <location>
        <begin position="287"/>
        <end position="308"/>
    </location>
</feature>
<dbReference type="InterPro" id="IPR003663">
    <property type="entry name" value="Sugar/inositol_transpt"/>
</dbReference>
<dbReference type="AlphaFoldDB" id="A0A067MZU3"/>
<dbReference type="InterPro" id="IPR036259">
    <property type="entry name" value="MFS_trans_sf"/>
</dbReference>
<reference evidence="12" key="1">
    <citation type="journal article" date="2014" name="Proc. Natl. Acad. Sci. U.S.A.">
        <title>Extensive sampling of basidiomycete genomes demonstrates inadequacy of the white-rot/brown-rot paradigm for wood decay fungi.</title>
        <authorList>
            <person name="Riley R."/>
            <person name="Salamov A.A."/>
            <person name="Brown D.W."/>
            <person name="Nagy L.G."/>
            <person name="Floudas D."/>
            <person name="Held B.W."/>
            <person name="Levasseur A."/>
            <person name="Lombard V."/>
            <person name="Morin E."/>
            <person name="Otillar R."/>
            <person name="Lindquist E.A."/>
            <person name="Sun H."/>
            <person name="LaButti K.M."/>
            <person name="Schmutz J."/>
            <person name="Jabbour D."/>
            <person name="Luo H."/>
            <person name="Baker S.E."/>
            <person name="Pisabarro A.G."/>
            <person name="Walton J.D."/>
            <person name="Blanchette R.A."/>
            <person name="Henrissat B."/>
            <person name="Martin F."/>
            <person name="Cullen D."/>
            <person name="Hibbett D.S."/>
            <person name="Grigoriev I.V."/>
        </authorList>
    </citation>
    <scope>NUCLEOTIDE SEQUENCE [LARGE SCALE GENOMIC DNA]</scope>
    <source>
        <strain evidence="12">FD-172 SS1</strain>
    </source>
</reference>
<evidence type="ECO:0000256" key="9">
    <source>
        <dbReference type="SAM" id="Phobius"/>
    </source>
</evidence>
<feature type="domain" description="Major facilitator superfamily (MFS) profile" evidence="10">
    <location>
        <begin position="1"/>
        <end position="450"/>
    </location>
</feature>
<evidence type="ECO:0000313" key="12">
    <source>
        <dbReference type="Proteomes" id="UP000027195"/>
    </source>
</evidence>
<organism evidence="11 12">
    <name type="scientific">Botryobasidium botryosum (strain FD-172 SS1)</name>
    <dbReference type="NCBI Taxonomy" id="930990"/>
    <lineage>
        <taxon>Eukaryota</taxon>
        <taxon>Fungi</taxon>
        <taxon>Dikarya</taxon>
        <taxon>Basidiomycota</taxon>
        <taxon>Agaricomycotina</taxon>
        <taxon>Agaricomycetes</taxon>
        <taxon>Cantharellales</taxon>
        <taxon>Botryobasidiaceae</taxon>
        <taxon>Botryobasidium</taxon>
    </lineage>
</organism>
<dbReference type="Proteomes" id="UP000027195">
    <property type="component" value="Unassembled WGS sequence"/>
</dbReference>
<feature type="transmembrane region" description="Helical" evidence="9">
    <location>
        <begin position="157"/>
        <end position="177"/>
    </location>
</feature>
<dbReference type="FunFam" id="1.20.1250.20:FF:000117">
    <property type="entry name" value="MFS hexose transporter"/>
    <property type="match status" value="1"/>
</dbReference>
<accession>A0A067MZU3</accession>
<dbReference type="InParanoid" id="A0A067MZU3"/>
<feature type="transmembrane region" description="Helical" evidence="9">
    <location>
        <begin position="90"/>
        <end position="113"/>
    </location>
</feature>
<evidence type="ECO:0000256" key="3">
    <source>
        <dbReference type="ARBA" id="ARBA00022448"/>
    </source>
</evidence>
<dbReference type="STRING" id="930990.A0A067MZU3"/>
<dbReference type="InterPro" id="IPR005828">
    <property type="entry name" value="MFS_sugar_transport-like"/>
</dbReference>
<feature type="transmembrane region" description="Helical" evidence="9">
    <location>
        <begin position="39"/>
        <end position="59"/>
    </location>
</feature>
<feature type="transmembrane region" description="Helical" evidence="9">
    <location>
        <begin position="398"/>
        <end position="415"/>
    </location>
</feature>
<dbReference type="Pfam" id="PF00083">
    <property type="entry name" value="Sugar_tr"/>
    <property type="match status" value="1"/>
</dbReference>
<comment type="catalytic activity">
    <reaction evidence="7">
        <text>myo-inositol(out) + H(+)(out) = myo-inositol(in) + H(+)(in)</text>
        <dbReference type="Rhea" id="RHEA:60364"/>
        <dbReference type="ChEBI" id="CHEBI:15378"/>
        <dbReference type="ChEBI" id="CHEBI:17268"/>
    </reaction>
</comment>
<dbReference type="PANTHER" id="PTHR48022">
    <property type="entry name" value="PLASTIDIC GLUCOSE TRANSPORTER 4"/>
    <property type="match status" value="1"/>
</dbReference>
<feature type="transmembrane region" description="Helical" evidence="9">
    <location>
        <begin position="66"/>
        <end position="84"/>
    </location>
</feature>
<evidence type="ECO:0000256" key="2">
    <source>
        <dbReference type="ARBA" id="ARBA00010992"/>
    </source>
</evidence>
<dbReference type="InterPro" id="IPR050360">
    <property type="entry name" value="MFS_Sugar_Transporters"/>
</dbReference>
<dbReference type="OrthoDB" id="6133115at2759"/>
<gene>
    <name evidence="11" type="ORF">BOTBODRAFT_27639</name>
</gene>
<protein>
    <recommendedName>
        <fullName evidence="10">Major facilitator superfamily (MFS) profile domain-containing protein</fullName>
    </recommendedName>
</protein>
<keyword evidence="4 9" id="KW-0812">Transmembrane</keyword>
<comment type="subcellular location">
    <subcellularLocation>
        <location evidence="1">Membrane</location>
        <topology evidence="1">Multi-pass membrane protein</topology>
    </subcellularLocation>
</comment>
<dbReference type="InterPro" id="IPR020846">
    <property type="entry name" value="MFS_dom"/>
</dbReference>
<feature type="transmembrane region" description="Helical" evidence="9">
    <location>
        <begin position="359"/>
        <end position="386"/>
    </location>
</feature>
<feature type="transmembrane region" description="Helical" evidence="9">
    <location>
        <begin position="427"/>
        <end position="446"/>
    </location>
</feature>
<evidence type="ECO:0000256" key="1">
    <source>
        <dbReference type="ARBA" id="ARBA00004141"/>
    </source>
</evidence>
<dbReference type="HOGENOM" id="CLU_001265_30_13_1"/>
<dbReference type="PANTHER" id="PTHR48022:SF64">
    <property type="entry name" value="MAJOR FACILITATOR SUPERFAMILY (MFS) PROFILE DOMAIN-CONTAINING PROTEIN"/>
    <property type="match status" value="1"/>
</dbReference>
<keyword evidence="6 9" id="KW-0472">Membrane</keyword>
<feature type="transmembrane region" description="Helical" evidence="9">
    <location>
        <begin position="125"/>
        <end position="145"/>
    </location>
</feature>
<name>A0A067MZU3_BOTB1</name>
<dbReference type="GO" id="GO:0005351">
    <property type="term" value="F:carbohydrate:proton symporter activity"/>
    <property type="evidence" value="ECO:0007669"/>
    <property type="project" value="TreeGrafter"/>
</dbReference>
<feature type="transmembrane region" description="Helical" evidence="9">
    <location>
        <begin position="251"/>
        <end position="275"/>
    </location>
</feature>
<dbReference type="GO" id="GO:0016020">
    <property type="term" value="C:membrane"/>
    <property type="evidence" value="ECO:0007669"/>
    <property type="project" value="UniProtKB-SubCell"/>
</dbReference>
<dbReference type="NCBIfam" id="TIGR00879">
    <property type="entry name" value="SP"/>
    <property type="match status" value="1"/>
</dbReference>
<dbReference type="EMBL" id="KL198018">
    <property type="protein sequence ID" value="KDQ20220.1"/>
    <property type="molecule type" value="Genomic_DNA"/>
</dbReference>
<keyword evidence="5 9" id="KW-1133">Transmembrane helix</keyword>
<keyword evidence="3 8" id="KW-0813">Transport</keyword>
<keyword evidence="12" id="KW-1185">Reference proteome</keyword>
<evidence type="ECO:0000256" key="4">
    <source>
        <dbReference type="ARBA" id="ARBA00022692"/>
    </source>
</evidence>
<dbReference type="Gene3D" id="1.20.1250.20">
    <property type="entry name" value="MFS general substrate transporter like domains"/>
    <property type="match status" value="1"/>
</dbReference>
<evidence type="ECO:0000313" key="11">
    <source>
        <dbReference type="EMBL" id="KDQ20220.1"/>
    </source>
</evidence>
<evidence type="ECO:0000256" key="6">
    <source>
        <dbReference type="ARBA" id="ARBA00023136"/>
    </source>
</evidence>
<evidence type="ECO:0000256" key="5">
    <source>
        <dbReference type="ARBA" id="ARBA00022989"/>
    </source>
</evidence>
<dbReference type="SUPFAM" id="SSF103473">
    <property type="entry name" value="MFS general substrate transporter"/>
    <property type="match status" value="1"/>
</dbReference>
<dbReference type="PROSITE" id="PS50850">
    <property type="entry name" value="MFS"/>
    <property type="match status" value="1"/>
</dbReference>
<comment type="similarity">
    <text evidence="2 8">Belongs to the major facilitator superfamily. Sugar transporter (TC 2.A.1.1) family.</text>
</comment>
<evidence type="ECO:0000259" key="10">
    <source>
        <dbReference type="PROSITE" id="PS50850"/>
    </source>
</evidence>
<proteinExistence type="inferred from homology"/>